<dbReference type="PANTHER" id="PTHR15503:SF45">
    <property type="entry name" value="RNA-DIRECTED DNA POLYMERASE HOMOLOG"/>
    <property type="match status" value="1"/>
</dbReference>
<name>A0ABQ4ZRY5_9ASTR</name>
<dbReference type="Gene3D" id="3.10.10.10">
    <property type="entry name" value="HIV Type 1 Reverse Transcriptase, subunit A, domain 1"/>
    <property type="match status" value="1"/>
</dbReference>
<protein>
    <submittedName>
        <fullName evidence="2">Reverse transcriptase domain-containing protein</fullName>
    </submittedName>
</protein>
<sequence length="1203" mass="134891">MPVQDKTTAFHNPLMCISARTMNFRRWVLILKNQFSSCSLGLQLDYVAHAAHKSFPIYQMDVKTAFLNGQLKERLVAQPEVFGISDADHAGCLDTQKSTSGGIQFLGDKLLQDYGFNYNKISLYCDSQSSIAISCNPVQHSRTKHIHTRYHFIKEQVENGIIELYFVRTEYQLADMFTKALPEDRFKYLIIMANLSLNDNANALVPNFNNEFMPNPGHAHFANNNNNNGWIEWDVPLGEMDEPMVDPKFDEEVMEDEVGNIVDAPNLSTYEGALARTMVEVSDIEATNSLAIRETHPRVTALEEQVVLDAQSVREGTLMQYIGRMEGIAITVLEKRLQTTSGGPVAFLFHSSLVVMDLLEGSYELYQCFHCKLVPTNVAKALNAADRAPRNAQCGGPGQRGRWQAMHEKGLLNFAVGLRRWNVLLGSANALKGTKSSLLLRTSSKDGACLYGAECLRMEEKNAEQNTSKWRKVENQGIIKATAVTTGRQPGQPRTQSNNKPRNGGARPITQHKGEKAEPRRARPKSAIGYNKCHFLEICLVKCNKCGKRDILLGNVMIIMANLFPNDDANALVPNFNIGFVPNPGHAHFANNNNNNGWIEWDVPLGEMDEPMVDSESDEEEMDDEDEVGAVVDAPNPSTYEVGGPSTAIVAQPQVIDDLYREVDKLRDRQGALARTIVEVSDIEATNSLAIGETHPRVTALEEQVQTLQTALHESRTINQQLQTTVAEMQNREGTVMQYMLRMEERLTVLEKRLPGPPPDGQTIPPETKFTTAISPKLVSDEEVKAPLPLIVPLGMHRLLEEPGNVEGEAMQRSRNRTTARDLLSSSFHEVGPTLPKSMVKKGLIELCSMVLRRWKVLLDHRMAERSKVKFVCSLPFKGWKEKNADQNKRKWEGGNQGNNQGNRNNNRGDNRDNRHHNQNNNRRNGGARAMTQAQGENVNQGGHAPKCNSELCPEKKKQDGRNASGHVYAVKDVDQAQGPNVVTGTFLLNNRYFSMLFDSGSDKSFINASLTHLIDNEPERISASYEVELADGRIASTNTSFPHVPEKEKYEKHLEDVLVIRDFPEVFLDDFSGLPPSRQVEFKIDLVSGAAPVARAPYRLAPSEMKKLSEQLKELLEKGFIRPSSSPWGAPVLFIKKKDGLFHMCIDYHELNKLTVKNRYPLLRIDDLFDQLQGSSVYSKIDLRSGYHQLRVREEDIPITVF</sequence>
<feature type="compositionally biased region" description="Low complexity" evidence="1">
    <location>
        <begin position="919"/>
        <end position="930"/>
    </location>
</feature>
<feature type="region of interest" description="Disordered" evidence="1">
    <location>
        <begin position="483"/>
        <end position="524"/>
    </location>
</feature>
<reference evidence="2" key="2">
    <citation type="submission" date="2022-01" db="EMBL/GenBank/DDBJ databases">
        <authorList>
            <person name="Yamashiro T."/>
            <person name="Shiraishi A."/>
            <person name="Satake H."/>
            <person name="Nakayama K."/>
        </authorList>
    </citation>
    <scope>NUCLEOTIDE SEQUENCE</scope>
</reference>
<evidence type="ECO:0000256" key="1">
    <source>
        <dbReference type="SAM" id="MobiDB-lite"/>
    </source>
</evidence>
<evidence type="ECO:0000313" key="3">
    <source>
        <dbReference type="Proteomes" id="UP001151760"/>
    </source>
</evidence>
<dbReference type="InterPro" id="IPR043502">
    <property type="entry name" value="DNA/RNA_pol_sf"/>
</dbReference>
<feature type="compositionally biased region" description="Polar residues" evidence="1">
    <location>
        <begin position="483"/>
        <end position="501"/>
    </location>
</feature>
<organism evidence="2 3">
    <name type="scientific">Tanacetum coccineum</name>
    <dbReference type="NCBI Taxonomy" id="301880"/>
    <lineage>
        <taxon>Eukaryota</taxon>
        <taxon>Viridiplantae</taxon>
        <taxon>Streptophyta</taxon>
        <taxon>Embryophyta</taxon>
        <taxon>Tracheophyta</taxon>
        <taxon>Spermatophyta</taxon>
        <taxon>Magnoliopsida</taxon>
        <taxon>eudicotyledons</taxon>
        <taxon>Gunneridae</taxon>
        <taxon>Pentapetalae</taxon>
        <taxon>asterids</taxon>
        <taxon>campanulids</taxon>
        <taxon>Asterales</taxon>
        <taxon>Asteraceae</taxon>
        <taxon>Asteroideae</taxon>
        <taxon>Anthemideae</taxon>
        <taxon>Anthemidinae</taxon>
        <taxon>Tanacetum</taxon>
    </lineage>
</organism>
<dbReference type="InterPro" id="IPR001969">
    <property type="entry name" value="Aspartic_peptidase_AS"/>
</dbReference>
<keyword evidence="2" id="KW-0548">Nucleotidyltransferase</keyword>
<dbReference type="CDD" id="cd09272">
    <property type="entry name" value="RNase_HI_RT_Ty1"/>
    <property type="match status" value="1"/>
</dbReference>
<dbReference type="PANTHER" id="PTHR15503">
    <property type="entry name" value="LDOC1 RELATED"/>
    <property type="match status" value="1"/>
</dbReference>
<dbReference type="PROSITE" id="PS00141">
    <property type="entry name" value="ASP_PROTEASE"/>
    <property type="match status" value="1"/>
</dbReference>
<keyword evidence="3" id="KW-1185">Reference proteome</keyword>
<dbReference type="InterPro" id="IPR032567">
    <property type="entry name" value="RTL1-rel"/>
</dbReference>
<comment type="caution">
    <text evidence="2">The sequence shown here is derived from an EMBL/GenBank/DDBJ whole genome shotgun (WGS) entry which is preliminary data.</text>
</comment>
<dbReference type="CDD" id="cd01647">
    <property type="entry name" value="RT_LTR"/>
    <property type="match status" value="1"/>
</dbReference>
<evidence type="ECO:0000313" key="2">
    <source>
        <dbReference type="EMBL" id="GJS93045.1"/>
    </source>
</evidence>
<feature type="compositionally biased region" description="Polar residues" evidence="1">
    <location>
        <begin position="932"/>
        <end position="941"/>
    </location>
</feature>
<feature type="compositionally biased region" description="Basic and acidic residues" evidence="1">
    <location>
        <begin position="512"/>
        <end position="521"/>
    </location>
</feature>
<feature type="region of interest" description="Disordered" evidence="1">
    <location>
        <begin position="807"/>
        <end position="835"/>
    </location>
</feature>
<dbReference type="GO" id="GO:0003964">
    <property type="term" value="F:RNA-directed DNA polymerase activity"/>
    <property type="evidence" value="ECO:0007669"/>
    <property type="project" value="UniProtKB-KW"/>
</dbReference>
<keyword evidence="2" id="KW-0695">RNA-directed DNA polymerase</keyword>
<dbReference type="SUPFAM" id="SSF56672">
    <property type="entry name" value="DNA/RNA polymerases"/>
    <property type="match status" value="1"/>
</dbReference>
<gene>
    <name evidence="2" type="ORF">Tco_0800013</name>
</gene>
<feature type="compositionally biased region" description="Basic and acidic residues" evidence="1">
    <location>
        <begin position="884"/>
        <end position="893"/>
    </location>
</feature>
<feature type="region of interest" description="Disordered" evidence="1">
    <location>
        <begin position="884"/>
        <end position="962"/>
    </location>
</feature>
<reference evidence="2" key="1">
    <citation type="journal article" date="2022" name="Int. J. Mol. Sci.">
        <title>Draft Genome of Tanacetum Coccineum: Genomic Comparison of Closely Related Tanacetum-Family Plants.</title>
        <authorList>
            <person name="Yamashiro T."/>
            <person name="Shiraishi A."/>
            <person name="Nakayama K."/>
            <person name="Satake H."/>
        </authorList>
    </citation>
    <scope>NUCLEOTIDE SEQUENCE</scope>
</reference>
<dbReference type="InterPro" id="IPR043128">
    <property type="entry name" value="Rev_trsase/Diguanyl_cyclase"/>
</dbReference>
<dbReference type="Pfam" id="PF08284">
    <property type="entry name" value="RVP_2"/>
    <property type="match status" value="1"/>
</dbReference>
<dbReference type="EMBL" id="BQNB010011626">
    <property type="protein sequence ID" value="GJS93045.1"/>
    <property type="molecule type" value="Genomic_DNA"/>
</dbReference>
<dbReference type="Gene3D" id="3.30.70.270">
    <property type="match status" value="1"/>
</dbReference>
<accession>A0ABQ4ZRY5</accession>
<dbReference type="Proteomes" id="UP001151760">
    <property type="component" value="Unassembled WGS sequence"/>
</dbReference>
<proteinExistence type="predicted"/>
<keyword evidence="2" id="KW-0808">Transferase</keyword>